<evidence type="ECO:0000313" key="4">
    <source>
        <dbReference type="Proteomes" id="UP000682733"/>
    </source>
</evidence>
<feature type="compositionally biased region" description="Acidic residues" evidence="1">
    <location>
        <begin position="22"/>
        <end position="54"/>
    </location>
</feature>
<dbReference type="Proteomes" id="UP000682733">
    <property type="component" value="Unassembled WGS sequence"/>
</dbReference>
<protein>
    <submittedName>
        <fullName evidence="3">Uncharacterized protein</fullName>
    </submittedName>
</protein>
<feature type="non-terminal residue" evidence="3">
    <location>
        <position position="54"/>
    </location>
</feature>
<organism evidence="3 4">
    <name type="scientific">Didymodactylos carnosus</name>
    <dbReference type="NCBI Taxonomy" id="1234261"/>
    <lineage>
        <taxon>Eukaryota</taxon>
        <taxon>Metazoa</taxon>
        <taxon>Spiralia</taxon>
        <taxon>Gnathifera</taxon>
        <taxon>Rotifera</taxon>
        <taxon>Eurotatoria</taxon>
        <taxon>Bdelloidea</taxon>
        <taxon>Philodinida</taxon>
        <taxon>Philodinidae</taxon>
        <taxon>Didymodactylos</taxon>
    </lineage>
</organism>
<evidence type="ECO:0000313" key="3">
    <source>
        <dbReference type="EMBL" id="CAF4475291.1"/>
    </source>
</evidence>
<dbReference type="EMBL" id="CAJNOK010062061">
    <property type="protein sequence ID" value="CAF1639962.1"/>
    <property type="molecule type" value="Genomic_DNA"/>
</dbReference>
<feature type="non-terminal residue" evidence="3">
    <location>
        <position position="1"/>
    </location>
</feature>
<evidence type="ECO:0000256" key="1">
    <source>
        <dbReference type="SAM" id="MobiDB-lite"/>
    </source>
</evidence>
<gene>
    <name evidence="2" type="ORF">OVA965_LOCUS44218</name>
    <name evidence="3" type="ORF">TMI583_LOCUS46889</name>
</gene>
<proteinExistence type="predicted"/>
<evidence type="ECO:0000313" key="2">
    <source>
        <dbReference type="EMBL" id="CAF1639962.1"/>
    </source>
</evidence>
<dbReference type="Proteomes" id="UP000677228">
    <property type="component" value="Unassembled WGS sequence"/>
</dbReference>
<name>A0A8S2X5C5_9BILA</name>
<reference evidence="3" key="1">
    <citation type="submission" date="2021-02" db="EMBL/GenBank/DDBJ databases">
        <authorList>
            <person name="Nowell W R."/>
        </authorList>
    </citation>
    <scope>NUCLEOTIDE SEQUENCE</scope>
</reference>
<dbReference type="AlphaFoldDB" id="A0A8S2X5C5"/>
<feature type="region of interest" description="Disordered" evidence="1">
    <location>
        <begin position="1"/>
        <end position="54"/>
    </location>
</feature>
<dbReference type="EMBL" id="CAJOBA010088859">
    <property type="protein sequence ID" value="CAF4475291.1"/>
    <property type="molecule type" value="Genomic_DNA"/>
</dbReference>
<sequence length="54" mass="5864">EPFGKFDGNSIEETSSQHICEMDVDGSEGAENDEVCSGSDEDDSEGDEDDNNLY</sequence>
<comment type="caution">
    <text evidence="3">The sequence shown here is derived from an EMBL/GenBank/DDBJ whole genome shotgun (WGS) entry which is preliminary data.</text>
</comment>
<accession>A0A8S2X5C5</accession>